<keyword evidence="16" id="KW-1185">Reference proteome</keyword>
<dbReference type="InterPro" id="IPR007081">
    <property type="entry name" value="RNA_pol_Rpb1_5"/>
</dbReference>
<evidence type="ECO:0000313" key="16">
    <source>
        <dbReference type="Proteomes" id="UP000559256"/>
    </source>
</evidence>
<dbReference type="Gene3D" id="1.10.274.100">
    <property type="entry name" value="RNA polymerase Rpb1, domain 3"/>
    <property type="match status" value="1"/>
</dbReference>
<evidence type="ECO:0000256" key="6">
    <source>
        <dbReference type="ARBA" id="ARBA00022723"/>
    </source>
</evidence>
<feature type="compositionally biased region" description="Acidic residues" evidence="13">
    <location>
        <begin position="748"/>
        <end position="785"/>
    </location>
</feature>
<dbReference type="Gene3D" id="4.10.860.120">
    <property type="entry name" value="RNA polymerase II, clamp domain"/>
    <property type="match status" value="1"/>
</dbReference>
<name>A0A8H5LIP7_9AGAR</name>
<feature type="domain" description="RNA polymerase N-terminal" evidence="14">
    <location>
        <begin position="850"/>
        <end position="1192"/>
    </location>
</feature>
<feature type="region of interest" description="Disordered" evidence="13">
    <location>
        <begin position="92"/>
        <end position="132"/>
    </location>
</feature>
<feature type="compositionally biased region" description="Polar residues" evidence="13">
    <location>
        <begin position="92"/>
        <end position="104"/>
    </location>
</feature>
<feature type="compositionally biased region" description="Basic and acidic residues" evidence="13">
    <location>
        <begin position="1951"/>
        <end position="1966"/>
    </location>
</feature>
<evidence type="ECO:0000313" key="15">
    <source>
        <dbReference type="EMBL" id="KAF5358970.1"/>
    </source>
</evidence>
<dbReference type="PANTHER" id="PTHR19376:SF11">
    <property type="entry name" value="DNA-DIRECTED RNA POLYMERASE I SUBUNIT RPA1"/>
    <property type="match status" value="1"/>
</dbReference>
<dbReference type="Pfam" id="PF17104">
    <property type="entry name" value="YBL010C_LAA2"/>
    <property type="match status" value="1"/>
</dbReference>
<evidence type="ECO:0000256" key="5">
    <source>
        <dbReference type="ARBA" id="ARBA00022695"/>
    </source>
</evidence>
<dbReference type="PANTHER" id="PTHR19376">
    <property type="entry name" value="DNA-DIRECTED RNA POLYMERASE"/>
    <property type="match status" value="1"/>
</dbReference>
<evidence type="ECO:0000256" key="12">
    <source>
        <dbReference type="RuleBase" id="RU004279"/>
    </source>
</evidence>
<dbReference type="EMBL" id="JAACJM010000047">
    <property type="protein sequence ID" value="KAF5358970.1"/>
    <property type="molecule type" value="Genomic_DNA"/>
</dbReference>
<dbReference type="GO" id="GO:0003899">
    <property type="term" value="F:DNA-directed RNA polymerase activity"/>
    <property type="evidence" value="ECO:0007669"/>
    <property type="project" value="UniProtKB-EC"/>
</dbReference>
<keyword evidence="3 12" id="KW-0240">DNA-directed RNA polymerase</keyword>
<dbReference type="EC" id="2.7.7.6" evidence="12"/>
<dbReference type="InterPro" id="IPR031355">
    <property type="entry name" value="YBL010C/LAA2-like"/>
</dbReference>
<keyword evidence="8" id="KW-0460">Magnesium</keyword>
<dbReference type="SUPFAM" id="SSF64484">
    <property type="entry name" value="beta and beta-prime subunits of DNA dependent RNA-polymerase"/>
    <property type="match status" value="1"/>
</dbReference>
<dbReference type="InterPro" id="IPR045867">
    <property type="entry name" value="DNA-dir_RpoC_beta_prime"/>
</dbReference>
<comment type="caution">
    <text evidence="15">The sequence shown here is derived from an EMBL/GenBank/DDBJ whole genome shotgun (WGS) entry which is preliminary data.</text>
</comment>
<feature type="compositionally biased region" description="Basic and acidic residues" evidence="13">
    <location>
        <begin position="1909"/>
        <end position="1921"/>
    </location>
</feature>
<dbReference type="Pfam" id="PF04983">
    <property type="entry name" value="RNA_pol_Rpb1_3"/>
    <property type="match status" value="1"/>
</dbReference>
<feature type="compositionally biased region" description="Acidic residues" evidence="13">
    <location>
        <begin position="1922"/>
        <end position="1950"/>
    </location>
</feature>
<organism evidence="15 16">
    <name type="scientific">Tetrapyrgos nigripes</name>
    <dbReference type="NCBI Taxonomy" id="182062"/>
    <lineage>
        <taxon>Eukaryota</taxon>
        <taxon>Fungi</taxon>
        <taxon>Dikarya</taxon>
        <taxon>Basidiomycota</taxon>
        <taxon>Agaricomycotina</taxon>
        <taxon>Agaricomycetes</taxon>
        <taxon>Agaricomycetidae</taxon>
        <taxon>Agaricales</taxon>
        <taxon>Marasmiineae</taxon>
        <taxon>Marasmiaceae</taxon>
        <taxon>Tetrapyrgos</taxon>
    </lineage>
</organism>
<feature type="compositionally biased region" description="Acidic residues" evidence="13">
    <location>
        <begin position="113"/>
        <end position="122"/>
    </location>
</feature>
<dbReference type="Gene3D" id="1.10.132.30">
    <property type="match status" value="1"/>
</dbReference>
<dbReference type="InterPro" id="IPR000722">
    <property type="entry name" value="RNA_pol_asu"/>
</dbReference>
<dbReference type="FunFam" id="1.10.150.390:FF:000005">
    <property type="entry name" value="DNA-directed RNA polymerase subunit"/>
    <property type="match status" value="1"/>
</dbReference>
<comment type="subcellular location">
    <subcellularLocation>
        <location evidence="1">Nucleus</location>
    </subcellularLocation>
</comment>
<evidence type="ECO:0000256" key="7">
    <source>
        <dbReference type="ARBA" id="ARBA00022833"/>
    </source>
</evidence>
<dbReference type="Proteomes" id="UP000559256">
    <property type="component" value="Unassembled WGS sequence"/>
</dbReference>
<keyword evidence="6" id="KW-0479">Metal-binding</keyword>
<keyword evidence="9 12" id="KW-0804">Transcription</keyword>
<feature type="region of interest" description="Disordered" evidence="13">
    <location>
        <begin position="1866"/>
        <end position="1970"/>
    </location>
</feature>
<dbReference type="Gene3D" id="1.10.150.390">
    <property type="match status" value="1"/>
</dbReference>
<feature type="region of interest" description="Disordered" evidence="13">
    <location>
        <begin position="739"/>
        <end position="805"/>
    </location>
</feature>
<dbReference type="InterPro" id="IPR044893">
    <property type="entry name" value="RNA_pol_Rpb1_clamp_domain"/>
</dbReference>
<evidence type="ECO:0000256" key="9">
    <source>
        <dbReference type="ARBA" id="ARBA00023163"/>
    </source>
</evidence>
<dbReference type="InterPro" id="IPR047107">
    <property type="entry name" value="DNA-dir_RNA_pol1_lsu_C"/>
</dbReference>
<keyword evidence="5 12" id="KW-0548">Nucleotidyltransferase</keyword>
<dbReference type="FunFam" id="2.40.40.20:FF:000019">
    <property type="entry name" value="DNA-directed RNA polymerase II subunit RPB1"/>
    <property type="match status" value="1"/>
</dbReference>
<dbReference type="Pfam" id="PF00623">
    <property type="entry name" value="RNA_pol_Rpb1_2"/>
    <property type="match status" value="1"/>
</dbReference>
<dbReference type="OrthoDB" id="270392at2759"/>
<evidence type="ECO:0000259" key="14">
    <source>
        <dbReference type="SMART" id="SM00663"/>
    </source>
</evidence>
<dbReference type="Gene3D" id="1.10.357.120">
    <property type="match status" value="1"/>
</dbReference>
<dbReference type="Gene3D" id="3.30.1490.180">
    <property type="entry name" value="RNA polymerase ii"/>
    <property type="match status" value="1"/>
</dbReference>
<dbReference type="GO" id="GO:0003677">
    <property type="term" value="F:DNA binding"/>
    <property type="evidence" value="ECO:0007669"/>
    <property type="project" value="InterPro"/>
</dbReference>
<dbReference type="Pfam" id="PF04997">
    <property type="entry name" value="RNA_pol_Rpb1_1"/>
    <property type="match status" value="1"/>
</dbReference>
<dbReference type="GO" id="GO:0005736">
    <property type="term" value="C:RNA polymerase I complex"/>
    <property type="evidence" value="ECO:0007669"/>
    <property type="project" value="UniProtKB-ARBA"/>
</dbReference>
<dbReference type="Gene3D" id="2.40.40.20">
    <property type="match status" value="1"/>
</dbReference>
<dbReference type="FunFam" id="4.10.860.120:FF:000006">
    <property type="entry name" value="DNA-directed RNA polymerase subunit"/>
    <property type="match status" value="1"/>
</dbReference>
<dbReference type="Gene3D" id="6.10.250.2940">
    <property type="match status" value="1"/>
</dbReference>
<dbReference type="CDD" id="cd01435">
    <property type="entry name" value="RNAP_I_RPA1_N"/>
    <property type="match status" value="1"/>
</dbReference>
<dbReference type="GO" id="GO:0006351">
    <property type="term" value="P:DNA-templated transcription"/>
    <property type="evidence" value="ECO:0007669"/>
    <property type="project" value="InterPro"/>
</dbReference>
<feature type="region of interest" description="Disordered" evidence="13">
    <location>
        <begin position="274"/>
        <end position="335"/>
    </location>
</feature>
<dbReference type="GO" id="GO:0046872">
    <property type="term" value="F:metal ion binding"/>
    <property type="evidence" value="ECO:0007669"/>
    <property type="project" value="UniProtKB-KW"/>
</dbReference>
<dbReference type="InterPro" id="IPR015699">
    <property type="entry name" value="DNA-dir_RNA_pol1_lsu_N"/>
</dbReference>
<keyword evidence="4 12" id="KW-0808">Transferase</keyword>
<evidence type="ECO:0000256" key="2">
    <source>
        <dbReference type="ARBA" id="ARBA00006460"/>
    </source>
</evidence>
<dbReference type="InterPro" id="IPR007066">
    <property type="entry name" value="RNA_pol_Rpb1_3"/>
</dbReference>
<comment type="catalytic activity">
    <reaction evidence="11 12">
        <text>RNA(n) + a ribonucleoside 5'-triphosphate = RNA(n+1) + diphosphate</text>
        <dbReference type="Rhea" id="RHEA:21248"/>
        <dbReference type="Rhea" id="RHEA-COMP:14527"/>
        <dbReference type="Rhea" id="RHEA-COMP:17342"/>
        <dbReference type="ChEBI" id="CHEBI:33019"/>
        <dbReference type="ChEBI" id="CHEBI:61557"/>
        <dbReference type="ChEBI" id="CHEBI:140395"/>
        <dbReference type="EC" id="2.7.7.6"/>
    </reaction>
</comment>
<reference evidence="15 16" key="1">
    <citation type="journal article" date="2020" name="ISME J.">
        <title>Uncovering the hidden diversity of litter-decomposition mechanisms in mushroom-forming fungi.</title>
        <authorList>
            <person name="Floudas D."/>
            <person name="Bentzer J."/>
            <person name="Ahren D."/>
            <person name="Johansson T."/>
            <person name="Persson P."/>
            <person name="Tunlid A."/>
        </authorList>
    </citation>
    <scope>NUCLEOTIDE SEQUENCE [LARGE SCALE GENOMIC DNA]</scope>
    <source>
        <strain evidence="15 16">CBS 291.85</strain>
    </source>
</reference>
<comment type="function">
    <text evidence="12">DNA-dependent RNA polymerase catalyzes the transcription of DNA into RNA using the four ribonucleoside triphosphates as substrates.</text>
</comment>
<dbReference type="Pfam" id="PF04998">
    <property type="entry name" value="RNA_pol_Rpb1_5"/>
    <property type="match status" value="1"/>
</dbReference>
<proteinExistence type="inferred from homology"/>
<keyword evidence="10" id="KW-0539">Nucleus</keyword>
<dbReference type="Pfam" id="PF05000">
    <property type="entry name" value="RNA_pol_Rpb1_4"/>
    <property type="match status" value="1"/>
</dbReference>
<dbReference type="InterPro" id="IPR007080">
    <property type="entry name" value="RNA_pol_Rpb1_1"/>
</dbReference>
<evidence type="ECO:0000256" key="8">
    <source>
        <dbReference type="ARBA" id="ARBA00022842"/>
    </source>
</evidence>
<dbReference type="InterPro" id="IPR006592">
    <property type="entry name" value="RNA_pol_N"/>
</dbReference>
<evidence type="ECO:0000256" key="1">
    <source>
        <dbReference type="ARBA" id="ARBA00004123"/>
    </source>
</evidence>
<sequence length="2203" mass="246205">MRVGREGGRSGVCRVGVYHITGECGLFWLLKGPLSLKKRKDTRLEVSASKKVVNSTKFVAHQFLTLTATFSADSYSMDDDITFGASVWGSSEPATVSSPSQSSHFVPRPSSESNEDFNDFDDFGPPADQTAQAVADDDDFGDFGDFGDAQEMATSMEFSEDAGFASQPVAGPSRVDWQPLWLEPLPSRSELVEEIDEILEPLWDDKALSLATTKDGIRELEGVNQILVTNESRELYTMLFRSPPATKPPNWTRSRIRRQHLISLGIPVNLDEVLPQANGKPLPPLQITTRPMSAPPGPRNAPHGVSSAPASASQSRSSSPHPRSAQSQFGPKPPLDEAKISQLLELDQDNLRLRPLTALERQLAEIRSQTANTSALLAHLLQTRDALQQDSETYNGLIAELVGEAQRIKTGKGKNVPIRRGSVVVYIVVLTRLRRWLGHTLSVKELSGRRIAMNIAHSLPSTVSGVAFSFLTAEEIRRISVKQIVNPVLLDDLNRPTAGGLYDPALGPSDRQDICATCRLGYFACPGHFGHIELPAPVFHPLFFANMYNLLRGTCLFCHRFKMSRETLCKYVARFRLLECGLLDAAQALDDMHRVVVTKAKANKSGKSKEEEEEEEEEEDIVEALPEKQNDGEEPEQDESQDDFITRINLYVKVQLARASGSKRDNYKDGLVYQTRKELINEFLKAAILTRCQNEDCHNYAYTFRKEGHTKLIEYDLSVKQKKVTFKKRPNVLLTDKNAASASWHNDDAEDEDVEMSGEDFDDDGESIGPEDEEDDEETQNEEAEQLPKAANGKVKTKRGRNERVMSAEECRAHLRRLFVNEAPMCSLLYGKHGPFAKVNAAGFSLASADIFFMEVIPVAPTRFRPPVKMNETLFEHSQNELLAKVLNTSYRLRDLNLDVQTASQKSADHSEADRRRLLKSLLETLIQLQVDVNSFMDSSKNPTPMRQGKLPPAGVKQGLEKKEGLFRKHMMGKRVNYAARSVISPDVNIEPNEIGIPPVFATKLTFPEPVTPANYHQLRQQVISGTRDYPGATMVEYEDGHQISLDTLSHEQRTAIANQLLTPQDGNRWMSGRKGLWTRTPATNKKVYRHLQDGDILILNRQPTLHKPSMMTHKARVLKGEKTIRMHYANCNSYNADFDGDEMNIHFPQNQVSRAEAEMIANTDNQYLVPTSGNPLRGLIQDHVVAGVWMTSQGSFFSREEYFQLLYGALRPEEYDGYRLQTLPPTIWKPKPLWTGKQIISTIIKNITPDNMKGINLNAGTKVPGKLWGTDSKEDQVVFMDGELLCGVLDKAAFGASDYGIVHSVYELYGASIAGKLLGILSRLFTKFLQHRAFTCRMDDLVLTSEGDAKRNDILETGKNLGTEGAIDNFPSLAQTSPEEIPEALTALLQNVLRDDNKMAGLDMTVKTKLSKLTSAIADAVLPSELLRKFPHNHMQTMTLSGAKGSAVNARQISCSLGQQELEGRRVPVMVSGKTLPSFRPFETKAIAGGYVASRFLTGVKPQEFYFHCMAGREGLIDTAVKTSRSGYLQRCLIKHLEGIRVHYDNTVRGSDSSVYQFHYGGDALDVAKQKHLQQFAFIAQNAVSFVNLLRPKDITEDRGMQLGVATKYMKKVLKYAAKKSKSKSKQNKYDPVISIYNPSRYIGSTSEQFAQALENYIKENPQKLLTDEAEEVPKFNSRRKPLEPSNFRLLMHVKYLRSLVDPGEAVGLLASQGVGEPSTQMTLNTFHFAGHGAANVTLGIPRLREIVMTASQKPKTPSMSMRVRPGTDQSNIDSFCKRASRLTLAQVVESVAVTQTLKVQENARRTEYTMEINLFPRSEYEAEHDVEPLEILSCFATKFPLMLKKEMVSEMKRLDADLKSQISQLGQGKKARGDHADEADQEGDGDEEPKRKRNDDEESESGDGDADAAKRARQKHEQSTYDEDEDDSEEEEEEVGAVGDSELEAEFAEETRQAEEKEAQETQHSKSFQAKVRTVGGLFKRNFQQAQAFDFTESKCTFRLEFSSEMPKLLFVGIIERTCRATVIREIPGITDCFQSKEDGKKGQEPVFKLTTNGSNFRGIWEFTADSEDNIIEEDDVYSNDIYAILKTYGVEMAREAILQEMSAIFGMYKIQVDRRHLELIADYMTFDGGYKPFNRKGISTNPSPLLKASYETTAAFLSDAALHGDFDDLTTPSGNVVLGRPIQTGTGVFDVVMPTEFKQK</sequence>
<evidence type="ECO:0000256" key="3">
    <source>
        <dbReference type="ARBA" id="ARBA00022478"/>
    </source>
</evidence>
<keyword evidence="7" id="KW-0862">Zinc</keyword>
<feature type="compositionally biased region" description="Acidic residues" evidence="13">
    <location>
        <begin position="1898"/>
        <end position="1908"/>
    </location>
</feature>
<dbReference type="InterPro" id="IPR007083">
    <property type="entry name" value="RNA_pol_Rpb1_4"/>
</dbReference>
<gene>
    <name evidence="15" type="ORF">D9758_004781</name>
</gene>
<accession>A0A8H5LIP7</accession>
<evidence type="ECO:0000256" key="11">
    <source>
        <dbReference type="ARBA" id="ARBA00048552"/>
    </source>
</evidence>
<evidence type="ECO:0000256" key="4">
    <source>
        <dbReference type="ARBA" id="ARBA00022679"/>
    </source>
</evidence>
<dbReference type="FunFam" id="1.10.274.100:FF:000006">
    <property type="entry name" value="DNA-directed RNA polymerase subunit"/>
    <property type="match status" value="1"/>
</dbReference>
<feature type="compositionally biased region" description="Acidic residues" evidence="13">
    <location>
        <begin position="611"/>
        <end position="622"/>
    </location>
</feature>
<evidence type="ECO:0000256" key="13">
    <source>
        <dbReference type="SAM" id="MobiDB-lite"/>
    </source>
</evidence>
<feature type="region of interest" description="Disordered" evidence="13">
    <location>
        <begin position="601"/>
        <end position="640"/>
    </location>
</feature>
<dbReference type="SMART" id="SM00663">
    <property type="entry name" value="RPOLA_N"/>
    <property type="match status" value="1"/>
</dbReference>
<comment type="similarity">
    <text evidence="2 12">Belongs to the RNA polymerase beta' chain family.</text>
</comment>
<dbReference type="Gene3D" id="3.30.70.2850">
    <property type="match status" value="1"/>
</dbReference>
<dbReference type="CDD" id="cd02735">
    <property type="entry name" value="RNAP_I_Rpa1_C"/>
    <property type="match status" value="1"/>
</dbReference>
<dbReference type="InterPro" id="IPR042102">
    <property type="entry name" value="RNA_pol_Rpb1_3_sf"/>
</dbReference>
<dbReference type="InterPro" id="IPR038120">
    <property type="entry name" value="Rpb1_funnel_sf"/>
</dbReference>
<feature type="compositionally biased region" description="Low complexity" evidence="13">
    <location>
        <begin position="306"/>
        <end position="328"/>
    </location>
</feature>
<protein>
    <recommendedName>
        <fullName evidence="12">DNA-directed RNA polymerase subunit</fullName>
        <ecNumber evidence="12">2.7.7.6</ecNumber>
    </recommendedName>
</protein>
<evidence type="ECO:0000256" key="10">
    <source>
        <dbReference type="ARBA" id="ARBA00023242"/>
    </source>
</evidence>